<feature type="transmembrane region" description="Helical" evidence="5">
    <location>
        <begin position="266"/>
        <end position="289"/>
    </location>
</feature>
<feature type="transmembrane region" description="Helical" evidence="5">
    <location>
        <begin position="195"/>
        <end position="214"/>
    </location>
</feature>
<keyword evidence="4 5" id="KW-0472">Membrane</keyword>
<dbReference type="InterPro" id="IPR011701">
    <property type="entry name" value="MFS"/>
</dbReference>
<dbReference type="RefSeq" id="WP_188555623.1">
    <property type="nucleotide sequence ID" value="NZ_BMGT01000004.1"/>
</dbReference>
<keyword evidence="2 5" id="KW-0812">Transmembrane</keyword>
<evidence type="ECO:0000256" key="3">
    <source>
        <dbReference type="ARBA" id="ARBA00022989"/>
    </source>
</evidence>
<dbReference type="PANTHER" id="PTHR23501:SF1">
    <property type="entry name" value="TRANSPORT PROTEIN HSRA-RELATED"/>
    <property type="match status" value="1"/>
</dbReference>
<feature type="transmembrane region" description="Helical" evidence="5">
    <location>
        <begin position="75"/>
        <end position="95"/>
    </location>
</feature>
<comment type="caution">
    <text evidence="7">The sequence shown here is derived from an EMBL/GenBank/DDBJ whole genome shotgun (WGS) entry which is preliminary data.</text>
</comment>
<evidence type="ECO:0000313" key="8">
    <source>
        <dbReference type="Proteomes" id="UP000647241"/>
    </source>
</evidence>
<dbReference type="InterPro" id="IPR020846">
    <property type="entry name" value="MFS_dom"/>
</dbReference>
<reference evidence="7" key="2">
    <citation type="submission" date="2020-09" db="EMBL/GenBank/DDBJ databases">
        <authorList>
            <person name="Sun Q."/>
            <person name="Zhou Y."/>
        </authorList>
    </citation>
    <scope>NUCLEOTIDE SEQUENCE</scope>
    <source>
        <strain evidence="7">CGMCC 1.12997</strain>
    </source>
</reference>
<evidence type="ECO:0000259" key="6">
    <source>
        <dbReference type="PROSITE" id="PS50850"/>
    </source>
</evidence>
<sequence>MKKVRSPLYVTTLIAGAFFMENLDGTIIATALPQMSHSFHVSAVSLNIGMTAYLLTLAVFIPISGWVADRVGSRTVFASAIGVFTLASLLCGVSHTLTQFTLMRILQGIGGAMMVPVGRLVVLRSTPKDQLAQAIAYISWPGLTALVIGPPLGGFITTYMSWHWIFFLNLPLGILALILTMLWVENVRTDERHPFDWLTFLLAGLASTGAVYAMEKLGVGDVRWEIPGGILALSVLSGAFAIVAARRNPATSLIDLESIKMKTYSLSVYGASAFRIAVSVLPFLLPLMFQISFGLNAFRSGVYLLALFGGDLSMKAFVIQGLRRFGFRNILIVNGVITAASMALCATLSPSTPPILIVSILFFHGACRSMEFTCMTTLAYSEIPSNRMSRANGFLSAVMQLGMGMGVAVGAITLRLVAHAHGHSAATPQLRDFHYAILFMAVLALGPVFNSIGLPHDAGATTSGHRPQSLEVEVNPA</sequence>
<evidence type="ECO:0000313" key="7">
    <source>
        <dbReference type="EMBL" id="GGG88782.1"/>
    </source>
</evidence>
<dbReference type="PROSITE" id="PS50850">
    <property type="entry name" value="MFS"/>
    <property type="match status" value="1"/>
</dbReference>
<accession>A0A917HTK7</accession>
<feature type="transmembrane region" description="Helical" evidence="5">
    <location>
        <begin position="301"/>
        <end position="318"/>
    </location>
</feature>
<dbReference type="GO" id="GO:0022857">
    <property type="term" value="F:transmembrane transporter activity"/>
    <property type="evidence" value="ECO:0007669"/>
    <property type="project" value="InterPro"/>
</dbReference>
<dbReference type="EMBL" id="BMGT01000004">
    <property type="protein sequence ID" value="GGG88782.1"/>
    <property type="molecule type" value="Genomic_DNA"/>
</dbReference>
<comment type="subcellular location">
    <subcellularLocation>
        <location evidence="1">Membrane</location>
        <topology evidence="1">Multi-pass membrane protein</topology>
    </subcellularLocation>
</comment>
<proteinExistence type="predicted"/>
<feature type="transmembrane region" description="Helical" evidence="5">
    <location>
        <begin position="226"/>
        <end position="245"/>
    </location>
</feature>
<feature type="transmembrane region" description="Helical" evidence="5">
    <location>
        <begin position="39"/>
        <end position="63"/>
    </location>
</feature>
<protein>
    <submittedName>
        <fullName evidence="7">MFS transporter</fullName>
    </submittedName>
</protein>
<dbReference type="InterPro" id="IPR036259">
    <property type="entry name" value="MFS_trans_sf"/>
</dbReference>
<dbReference type="AlphaFoldDB" id="A0A917HTK7"/>
<evidence type="ECO:0000256" key="2">
    <source>
        <dbReference type="ARBA" id="ARBA00022692"/>
    </source>
</evidence>
<feature type="transmembrane region" description="Helical" evidence="5">
    <location>
        <begin position="392"/>
        <end position="413"/>
    </location>
</feature>
<dbReference type="Proteomes" id="UP000647241">
    <property type="component" value="Unassembled WGS sequence"/>
</dbReference>
<feature type="transmembrane region" description="Helical" evidence="5">
    <location>
        <begin position="433"/>
        <end position="452"/>
    </location>
</feature>
<feature type="transmembrane region" description="Helical" evidence="5">
    <location>
        <begin position="330"/>
        <end position="349"/>
    </location>
</feature>
<dbReference type="Gene3D" id="1.20.1720.10">
    <property type="entry name" value="Multidrug resistance protein D"/>
    <property type="match status" value="1"/>
</dbReference>
<dbReference type="PANTHER" id="PTHR23501">
    <property type="entry name" value="MAJOR FACILITATOR SUPERFAMILY"/>
    <property type="match status" value="1"/>
</dbReference>
<name>A0A917HTK7_9BACT</name>
<dbReference type="Gene3D" id="1.20.1250.20">
    <property type="entry name" value="MFS general substrate transporter like domains"/>
    <property type="match status" value="1"/>
</dbReference>
<keyword evidence="8" id="KW-1185">Reference proteome</keyword>
<gene>
    <name evidence="7" type="ORF">GCM10011585_36090</name>
</gene>
<evidence type="ECO:0000256" key="5">
    <source>
        <dbReference type="SAM" id="Phobius"/>
    </source>
</evidence>
<evidence type="ECO:0000256" key="1">
    <source>
        <dbReference type="ARBA" id="ARBA00004141"/>
    </source>
</evidence>
<dbReference type="GO" id="GO:0005886">
    <property type="term" value="C:plasma membrane"/>
    <property type="evidence" value="ECO:0007669"/>
    <property type="project" value="TreeGrafter"/>
</dbReference>
<feature type="transmembrane region" description="Helical" evidence="5">
    <location>
        <begin position="355"/>
        <end position="380"/>
    </location>
</feature>
<evidence type="ECO:0000256" key="4">
    <source>
        <dbReference type="ARBA" id="ARBA00023136"/>
    </source>
</evidence>
<dbReference type="SUPFAM" id="SSF103473">
    <property type="entry name" value="MFS general substrate transporter"/>
    <property type="match status" value="1"/>
</dbReference>
<feature type="domain" description="Major facilitator superfamily (MFS) profile" evidence="6">
    <location>
        <begin position="10"/>
        <end position="458"/>
    </location>
</feature>
<feature type="transmembrane region" description="Helical" evidence="5">
    <location>
        <begin position="134"/>
        <end position="156"/>
    </location>
</feature>
<feature type="transmembrane region" description="Helical" evidence="5">
    <location>
        <begin position="101"/>
        <end position="122"/>
    </location>
</feature>
<organism evidence="7 8">
    <name type="scientific">Edaphobacter dinghuensis</name>
    <dbReference type="NCBI Taxonomy" id="1560005"/>
    <lineage>
        <taxon>Bacteria</taxon>
        <taxon>Pseudomonadati</taxon>
        <taxon>Acidobacteriota</taxon>
        <taxon>Terriglobia</taxon>
        <taxon>Terriglobales</taxon>
        <taxon>Acidobacteriaceae</taxon>
        <taxon>Edaphobacter</taxon>
    </lineage>
</organism>
<reference evidence="7" key="1">
    <citation type="journal article" date="2014" name="Int. J. Syst. Evol. Microbiol.">
        <title>Complete genome sequence of Corynebacterium casei LMG S-19264T (=DSM 44701T), isolated from a smear-ripened cheese.</title>
        <authorList>
            <consortium name="US DOE Joint Genome Institute (JGI-PGF)"/>
            <person name="Walter F."/>
            <person name="Albersmeier A."/>
            <person name="Kalinowski J."/>
            <person name="Ruckert C."/>
        </authorList>
    </citation>
    <scope>NUCLEOTIDE SEQUENCE</scope>
    <source>
        <strain evidence="7">CGMCC 1.12997</strain>
    </source>
</reference>
<keyword evidence="3 5" id="KW-1133">Transmembrane helix</keyword>
<dbReference type="Pfam" id="PF07690">
    <property type="entry name" value="MFS_1"/>
    <property type="match status" value="1"/>
</dbReference>
<feature type="transmembrane region" description="Helical" evidence="5">
    <location>
        <begin position="162"/>
        <end position="183"/>
    </location>
</feature>